<feature type="transmembrane region" description="Helical" evidence="1">
    <location>
        <begin position="412"/>
        <end position="431"/>
    </location>
</feature>
<reference evidence="2 4" key="1">
    <citation type="journal article" date="2016" name="Genome Announc.">
        <title>Draft Genome Sequence of Paenibacillus amylolyticus Heshi-A3, Isolated from Fermented Rice Bran in a Japanese Fermented Seafood Dish.</title>
        <authorList>
            <person name="Akuzawa S."/>
            <person name="Nagaoka J."/>
            <person name="Kanekatsu M."/>
            <person name="Kubota E."/>
            <person name="Ohtake R."/>
            <person name="Suzuki T."/>
            <person name="Kanesaki Y."/>
        </authorList>
    </citation>
    <scope>NUCLEOTIDE SEQUENCE [LARGE SCALE GENOMIC DNA]</scope>
    <source>
        <strain evidence="2 4">Heshi-A3</strain>
    </source>
</reference>
<organism evidence="2 4">
    <name type="scientific">Paenibacillus amylolyticus</name>
    <dbReference type="NCBI Taxonomy" id="1451"/>
    <lineage>
        <taxon>Bacteria</taxon>
        <taxon>Bacillati</taxon>
        <taxon>Bacillota</taxon>
        <taxon>Bacilli</taxon>
        <taxon>Bacillales</taxon>
        <taxon>Paenibacillaceae</taxon>
        <taxon>Paenibacillus</taxon>
    </lineage>
</organism>
<dbReference type="AlphaFoldDB" id="A0A100VP81"/>
<reference evidence="4" key="2">
    <citation type="submission" date="2016-01" db="EMBL/GenBank/DDBJ databases">
        <title>Draft Genome Sequence of Paenibacillus amylolyticus Heshi-A3 that Was Isolated from Fermented Rice Bran with Aging Salted Mackerel, Which Was Named Heshiko as Traditional Fermented Seafood in Japan.</title>
        <authorList>
            <person name="Akuzawa S."/>
            <person name="Nakagawa J."/>
            <person name="Kanekatsu T."/>
            <person name="Kubota E."/>
            <person name="Ohtake R."/>
            <person name="Suzuki T."/>
            <person name="Kanesaki Y."/>
        </authorList>
    </citation>
    <scope>NUCLEOTIDE SEQUENCE [LARGE SCALE GENOMIC DNA]</scope>
    <source>
        <strain evidence="4">Heshi-A3</strain>
    </source>
</reference>
<dbReference type="GO" id="GO:0015558">
    <property type="term" value="F:secondary active p-aminobenzoyl-glutamate transmembrane transporter activity"/>
    <property type="evidence" value="ECO:0007669"/>
    <property type="project" value="InterPro"/>
</dbReference>
<dbReference type="GO" id="GO:1902604">
    <property type="term" value="P:p-aminobenzoyl-glutamate transmembrane transport"/>
    <property type="evidence" value="ECO:0007669"/>
    <property type="project" value="InterPro"/>
</dbReference>
<keyword evidence="1" id="KW-0812">Transmembrane</keyword>
<dbReference type="EMBL" id="MRTJ01000008">
    <property type="protein sequence ID" value="OMF12184.1"/>
    <property type="molecule type" value="Genomic_DNA"/>
</dbReference>
<sequence length="504" mass="54815">MVKADRQENTGLFGWVEKVGNKLPNPFLLFIYLIVALMVATLVLSLFNATAHNPIDGEQVHVKNLLSREGIQWLLPNVVKNFADFKPLASILALVLGIGLAEKVGLLEAVMRKMAVRVPARYASYLVIFIAFFSHVSSDAALVIMPPLGALIFLAVGRHPVAGLIAAIAGVGAGFTANMLIVTTDVLLSGISTEIAASVDPNVGVTVLDNWYFMSASVIVLTLVAGFMTDKFLEPRLGRYEGERVYKLEAPTPEENRALRASGIAALLFIAVIAFMVVPSNGVLRNPETGSVMGSPFLAGIVPVILLFFFTVALTYGIKLKVIQNQNDLPKLLIEPIKTMAGFIVMVFPLSQFVAMFNWSNMGKFLALTITDLLEKTGINGIPVVIGLIFLSALLTMFIASGSAIWSILAPVFIPMMMLLGFHPAFTQVIFRVSDSVVIPLAPVSPFVPLFVGFLQEYRKDAKLGTYYSLILPYSIAFFSVWVVMVILWYAFNLPLGPGVNARL</sequence>
<feature type="transmembrane region" description="Helical" evidence="1">
    <location>
        <begin position="88"/>
        <end position="106"/>
    </location>
</feature>
<dbReference type="PANTHER" id="PTHR30282">
    <property type="entry name" value="P-AMINOBENZOYL GLUTAMATE TRANSPORTER"/>
    <property type="match status" value="1"/>
</dbReference>
<protein>
    <submittedName>
        <fullName evidence="2">AbgT transporter</fullName>
    </submittedName>
    <submittedName>
        <fullName evidence="3">p-aminobenzoyl-glutamate transporter</fullName>
    </submittedName>
</protein>
<feature type="transmembrane region" description="Helical" evidence="1">
    <location>
        <begin position="27"/>
        <end position="47"/>
    </location>
</feature>
<proteinExistence type="predicted"/>
<dbReference type="Pfam" id="PF03806">
    <property type="entry name" value="ABG_transport"/>
    <property type="match status" value="1"/>
</dbReference>
<evidence type="ECO:0000313" key="5">
    <source>
        <dbReference type="Proteomes" id="UP000187134"/>
    </source>
</evidence>
<evidence type="ECO:0000313" key="4">
    <source>
        <dbReference type="Proteomes" id="UP000069697"/>
    </source>
</evidence>
<feature type="transmembrane region" description="Helical" evidence="1">
    <location>
        <begin position="164"/>
        <end position="191"/>
    </location>
</feature>
<feature type="transmembrane region" description="Helical" evidence="1">
    <location>
        <begin position="437"/>
        <end position="455"/>
    </location>
</feature>
<feature type="transmembrane region" description="Helical" evidence="1">
    <location>
        <begin position="379"/>
        <end position="400"/>
    </location>
</feature>
<name>A0A100VP81_PAEAM</name>
<evidence type="ECO:0000313" key="2">
    <source>
        <dbReference type="EMBL" id="GAS83316.1"/>
    </source>
</evidence>
<dbReference type="Proteomes" id="UP000069697">
    <property type="component" value="Unassembled WGS sequence"/>
</dbReference>
<dbReference type="InterPro" id="IPR004697">
    <property type="entry name" value="AbgT"/>
</dbReference>
<keyword evidence="1" id="KW-0472">Membrane</keyword>
<evidence type="ECO:0000313" key="3">
    <source>
        <dbReference type="EMBL" id="OMF12184.1"/>
    </source>
</evidence>
<keyword evidence="1" id="KW-1133">Transmembrane helix</keyword>
<dbReference type="OrthoDB" id="3314392at2"/>
<dbReference type="EMBL" id="BCNV01000001">
    <property type="protein sequence ID" value="GAS83316.1"/>
    <property type="molecule type" value="Genomic_DNA"/>
</dbReference>
<feature type="transmembrane region" description="Helical" evidence="1">
    <location>
        <begin position="297"/>
        <end position="318"/>
    </location>
</feature>
<feature type="transmembrane region" description="Helical" evidence="1">
    <location>
        <begin position="258"/>
        <end position="277"/>
    </location>
</feature>
<feature type="transmembrane region" description="Helical" evidence="1">
    <location>
        <begin position="118"/>
        <end position="134"/>
    </location>
</feature>
<feature type="transmembrane region" description="Helical" evidence="1">
    <location>
        <begin position="211"/>
        <end position="229"/>
    </location>
</feature>
<dbReference type="RefSeq" id="WP_062835678.1">
    <property type="nucleotide sequence ID" value="NZ_BCNV01000001.1"/>
</dbReference>
<evidence type="ECO:0000256" key="1">
    <source>
        <dbReference type="SAM" id="Phobius"/>
    </source>
</evidence>
<accession>A0A100VP81</accession>
<dbReference type="PANTHER" id="PTHR30282:SF0">
    <property type="entry name" value="P-AMINOBENZOYL-GLUTAMATE TRANSPORT PROTEIN"/>
    <property type="match status" value="1"/>
</dbReference>
<feature type="transmembrane region" description="Helical" evidence="1">
    <location>
        <begin position="339"/>
        <end position="359"/>
    </location>
</feature>
<gene>
    <name evidence="3" type="ORF">BK131_19510</name>
    <name evidence="2" type="ORF">PAHA3_3394</name>
</gene>
<comment type="caution">
    <text evidence="2">The sequence shown here is derived from an EMBL/GenBank/DDBJ whole genome shotgun (WGS) entry which is preliminary data.</text>
</comment>
<feature type="transmembrane region" description="Helical" evidence="1">
    <location>
        <begin position="467"/>
        <end position="492"/>
    </location>
</feature>
<reference evidence="3 5" key="3">
    <citation type="submission" date="2016-11" db="EMBL/GenBank/DDBJ databases">
        <title>Paenibacillus species isolates.</title>
        <authorList>
            <person name="Beno S.M."/>
        </authorList>
    </citation>
    <scope>NUCLEOTIDE SEQUENCE [LARGE SCALE GENOMIC DNA]</scope>
    <source>
        <strain evidence="3 5">FSL H8-0246</strain>
    </source>
</reference>
<dbReference type="Proteomes" id="UP000187134">
    <property type="component" value="Unassembled WGS sequence"/>
</dbReference>